<comment type="caution">
    <text evidence="2">The sequence shown here is derived from an EMBL/GenBank/DDBJ whole genome shotgun (WGS) entry which is preliminary data.</text>
</comment>
<dbReference type="AlphaFoldDB" id="A0A0L6VJT4"/>
<dbReference type="EMBL" id="LAVV01005132">
    <property type="protein sequence ID" value="KNZ61023.1"/>
    <property type="molecule type" value="Genomic_DNA"/>
</dbReference>
<sequence length="195" mass="21781">MSVEYPLVSLRKTSRLAPPRRSTSPSCPLQRPSKRLSSAQSYFELMRMMGKEHAQQLATEETLRQTQARLDATAGQQNSASAPASNPMVIAKPQTFDGTRDTASKAFIGQIGLHAVTYPKQFPTNTSKVVFAPYMDKAFNGEPVVLNEFLNDFRSSFFDHNHRHRAKVALQPPPDRNRPLPARPQGEHTACDEQC</sequence>
<feature type="compositionally biased region" description="Basic and acidic residues" evidence="1">
    <location>
        <begin position="185"/>
        <end position="195"/>
    </location>
</feature>
<feature type="region of interest" description="Disordered" evidence="1">
    <location>
        <begin position="166"/>
        <end position="195"/>
    </location>
</feature>
<organism evidence="2 3">
    <name type="scientific">Puccinia sorghi</name>
    <dbReference type="NCBI Taxonomy" id="27349"/>
    <lineage>
        <taxon>Eukaryota</taxon>
        <taxon>Fungi</taxon>
        <taxon>Dikarya</taxon>
        <taxon>Basidiomycota</taxon>
        <taxon>Pucciniomycotina</taxon>
        <taxon>Pucciniomycetes</taxon>
        <taxon>Pucciniales</taxon>
        <taxon>Pucciniaceae</taxon>
        <taxon>Puccinia</taxon>
    </lineage>
</organism>
<proteinExistence type="predicted"/>
<feature type="region of interest" description="Disordered" evidence="1">
    <location>
        <begin position="1"/>
        <end position="35"/>
    </location>
</feature>
<name>A0A0L6VJT4_9BASI</name>
<accession>A0A0L6VJT4</accession>
<dbReference type="Proteomes" id="UP000037035">
    <property type="component" value="Unassembled WGS sequence"/>
</dbReference>
<protein>
    <recommendedName>
        <fullName evidence="4">Retrotransposon gag domain-containing protein</fullName>
    </recommendedName>
</protein>
<evidence type="ECO:0000256" key="1">
    <source>
        <dbReference type="SAM" id="MobiDB-lite"/>
    </source>
</evidence>
<dbReference type="OrthoDB" id="2895259at2759"/>
<keyword evidence="3" id="KW-1185">Reference proteome</keyword>
<dbReference type="VEuPathDB" id="FungiDB:VP01_1461g1"/>
<reference evidence="2 3" key="1">
    <citation type="submission" date="2015-08" db="EMBL/GenBank/DDBJ databases">
        <title>Next Generation Sequencing and Analysis of the Genome of Puccinia sorghi L Schw, the Causal Agent of Maize Common Rust.</title>
        <authorList>
            <person name="Rochi L."/>
            <person name="Burguener G."/>
            <person name="Darino M."/>
            <person name="Turjanski A."/>
            <person name="Kreff E."/>
            <person name="Dieguez M.J."/>
            <person name="Sacco F."/>
        </authorList>
    </citation>
    <scope>NUCLEOTIDE SEQUENCE [LARGE SCALE GENOMIC DNA]</scope>
    <source>
        <strain evidence="2 3">RO10H11247</strain>
    </source>
</reference>
<gene>
    <name evidence="2" type="ORF">VP01_1461g1</name>
</gene>
<evidence type="ECO:0000313" key="2">
    <source>
        <dbReference type="EMBL" id="KNZ61023.1"/>
    </source>
</evidence>
<evidence type="ECO:0008006" key="4">
    <source>
        <dbReference type="Google" id="ProtNLM"/>
    </source>
</evidence>
<evidence type="ECO:0000313" key="3">
    <source>
        <dbReference type="Proteomes" id="UP000037035"/>
    </source>
</evidence>